<evidence type="ECO:0000256" key="6">
    <source>
        <dbReference type="ARBA" id="ARBA00022801"/>
    </source>
</evidence>
<dbReference type="Gene3D" id="3.40.50.880">
    <property type="match status" value="1"/>
</dbReference>
<comment type="function">
    <text evidence="12">IGPS catalyzes the conversion of PRFAR and glutamine to IGP, AICAR and glutamate. The HisH subunit catalyzes the hydrolysis of glutamine to glutamate and ammonia as part of the synthesis of IGP and AICAR. The resulting ammonia molecule is channeled to the active site of HisF.</text>
</comment>
<proteinExistence type="inferred from homology"/>
<keyword evidence="5 12" id="KW-0028">Amino-acid biosynthesis</keyword>
<dbReference type="EC" id="3.5.1.2" evidence="12"/>
<evidence type="ECO:0000256" key="1">
    <source>
        <dbReference type="ARBA" id="ARBA00004496"/>
    </source>
</evidence>
<dbReference type="Proteomes" id="UP000515442">
    <property type="component" value="Chromosome"/>
</dbReference>
<feature type="active site" evidence="12 13">
    <location>
        <position position="195"/>
    </location>
</feature>
<dbReference type="EC" id="4.3.2.10" evidence="12"/>
<dbReference type="InterPro" id="IPR010139">
    <property type="entry name" value="Imidazole-glycPsynth_HisH"/>
</dbReference>
<protein>
    <recommendedName>
        <fullName evidence="12">Imidazole glycerol phosphate synthase subunit HisH</fullName>
        <ecNumber evidence="12">4.3.2.10</ecNumber>
    </recommendedName>
    <alternativeName>
        <fullName evidence="12">IGP synthase glutaminase subunit</fullName>
        <ecNumber evidence="12">3.5.1.2</ecNumber>
    </alternativeName>
    <alternativeName>
        <fullName evidence="12">IGP synthase subunit HisH</fullName>
    </alternativeName>
    <alternativeName>
        <fullName evidence="12">ImGP synthase subunit HisH</fullName>
        <shortName evidence="12">IGPS subunit HisH</shortName>
    </alternativeName>
</protein>
<dbReference type="FunFam" id="3.40.50.880:FF:000009">
    <property type="entry name" value="Imidazole glycerol phosphate synthase subunit HisH"/>
    <property type="match status" value="1"/>
</dbReference>
<comment type="catalytic activity">
    <reaction evidence="10 12">
        <text>5-[(5-phospho-1-deoxy-D-ribulos-1-ylimino)methylamino]-1-(5-phospho-beta-D-ribosyl)imidazole-4-carboxamide + L-glutamine = D-erythro-1-(imidazol-4-yl)glycerol 3-phosphate + 5-amino-1-(5-phospho-beta-D-ribosyl)imidazole-4-carboxamide + L-glutamate + H(+)</text>
        <dbReference type="Rhea" id="RHEA:24793"/>
        <dbReference type="ChEBI" id="CHEBI:15378"/>
        <dbReference type="ChEBI" id="CHEBI:29985"/>
        <dbReference type="ChEBI" id="CHEBI:58278"/>
        <dbReference type="ChEBI" id="CHEBI:58359"/>
        <dbReference type="ChEBI" id="CHEBI:58475"/>
        <dbReference type="ChEBI" id="CHEBI:58525"/>
        <dbReference type="EC" id="4.3.2.10"/>
    </reaction>
</comment>
<evidence type="ECO:0000256" key="5">
    <source>
        <dbReference type="ARBA" id="ARBA00022605"/>
    </source>
</evidence>
<evidence type="ECO:0000256" key="7">
    <source>
        <dbReference type="ARBA" id="ARBA00022962"/>
    </source>
</evidence>
<dbReference type="CDD" id="cd01748">
    <property type="entry name" value="GATase1_IGP_Synthase"/>
    <property type="match status" value="1"/>
</dbReference>
<evidence type="ECO:0000313" key="15">
    <source>
        <dbReference type="EMBL" id="BBR39598.1"/>
    </source>
</evidence>
<evidence type="ECO:0000256" key="13">
    <source>
        <dbReference type="PIRSR" id="PIRSR000495-1"/>
    </source>
</evidence>
<keyword evidence="6 12" id="KW-0378">Hydrolase</keyword>
<evidence type="ECO:0000256" key="9">
    <source>
        <dbReference type="ARBA" id="ARBA00023239"/>
    </source>
</evidence>
<dbReference type="HAMAP" id="MF_00278">
    <property type="entry name" value="HisH"/>
    <property type="match status" value="1"/>
</dbReference>
<evidence type="ECO:0000256" key="2">
    <source>
        <dbReference type="ARBA" id="ARBA00005091"/>
    </source>
</evidence>
<dbReference type="NCBIfam" id="TIGR01855">
    <property type="entry name" value="IMP_synth_hisH"/>
    <property type="match status" value="1"/>
</dbReference>
<dbReference type="UniPathway" id="UPA00031">
    <property type="reaction ID" value="UER00010"/>
</dbReference>
<keyword evidence="8 12" id="KW-0368">Histidine biosynthesis</keyword>
<feature type="active site" description="Nucleophile" evidence="12 13">
    <location>
        <position position="82"/>
    </location>
</feature>
<dbReference type="GO" id="GO:0000105">
    <property type="term" value="P:L-histidine biosynthetic process"/>
    <property type="evidence" value="ECO:0007669"/>
    <property type="project" value="UniProtKB-UniRule"/>
</dbReference>
<comment type="pathway">
    <text evidence="2 12">Amino-acid biosynthesis; L-histidine biosynthesis; L-histidine from 5-phospho-alpha-D-ribose 1-diphosphate: step 5/9.</text>
</comment>
<dbReference type="EMBL" id="AP022038">
    <property type="protein sequence ID" value="BBR39598.1"/>
    <property type="molecule type" value="Genomic_DNA"/>
</dbReference>
<dbReference type="RefSeq" id="WP_182939656.1">
    <property type="nucleotide sequence ID" value="NZ_AP022038.1"/>
</dbReference>
<dbReference type="PANTHER" id="PTHR42701:SF1">
    <property type="entry name" value="IMIDAZOLE GLYCEROL PHOSPHATE SYNTHASE SUBUNIT HISH"/>
    <property type="match status" value="1"/>
</dbReference>
<dbReference type="GO" id="GO:0005737">
    <property type="term" value="C:cytoplasm"/>
    <property type="evidence" value="ECO:0007669"/>
    <property type="project" value="UniProtKB-SubCell"/>
</dbReference>
<evidence type="ECO:0000256" key="10">
    <source>
        <dbReference type="ARBA" id="ARBA00047838"/>
    </source>
</evidence>
<dbReference type="PROSITE" id="PS51273">
    <property type="entry name" value="GATASE_TYPE_1"/>
    <property type="match status" value="1"/>
</dbReference>
<gene>
    <name evidence="12 15" type="primary">hisH</name>
    <name evidence="15" type="ORF">WP3W19E03_21230</name>
</gene>
<evidence type="ECO:0000256" key="4">
    <source>
        <dbReference type="ARBA" id="ARBA00022490"/>
    </source>
</evidence>
<accession>A0A6S5C9R5</accession>
<reference evidence="15 16" key="1">
    <citation type="submission" date="2019-12" db="EMBL/GenBank/DDBJ databases">
        <title>complete genome sequences of Aeromonas veronii str. WP3-W19-ESBL-03 isolated from wastewater treatment plant effluent.</title>
        <authorList>
            <person name="Sekizuka T."/>
            <person name="Itokawa K."/>
            <person name="Yatsu K."/>
            <person name="Inamine Y."/>
            <person name="Kuroda M."/>
        </authorList>
    </citation>
    <scope>NUCLEOTIDE SEQUENCE [LARGE SCALE GENOMIC DNA]</scope>
    <source>
        <strain evidence="15 16">WP3-W19-ESBL-03</strain>
    </source>
</reference>
<dbReference type="SUPFAM" id="SSF52317">
    <property type="entry name" value="Class I glutamine amidotransferase-like"/>
    <property type="match status" value="1"/>
</dbReference>
<dbReference type="InterPro" id="IPR029062">
    <property type="entry name" value="Class_I_gatase-like"/>
</dbReference>
<dbReference type="Pfam" id="PF00117">
    <property type="entry name" value="GATase"/>
    <property type="match status" value="1"/>
</dbReference>
<dbReference type="PANTHER" id="PTHR42701">
    <property type="entry name" value="IMIDAZOLE GLYCEROL PHOSPHATE SYNTHASE SUBUNIT HISH"/>
    <property type="match status" value="1"/>
</dbReference>
<keyword evidence="7 12" id="KW-0315">Glutamine amidotransferase</keyword>
<dbReference type="GO" id="GO:0016829">
    <property type="term" value="F:lyase activity"/>
    <property type="evidence" value="ECO:0007669"/>
    <property type="project" value="UniProtKB-KW"/>
</dbReference>
<sequence length="213" mass="22847">MDVSKQKLVIIDTGCANLASVRMAFERLGVTPLVSSQAADIEQADKLILPGVGTAVAAMKNLNERGLVPLIRAAKQPLLGFCLGMQMLAEASEESMGTEGSPDTLIDCLGIVPGKIRLMEVGNLRLPHMGWNQIEHDETHPLLKGIPSGSYFYFVHSYALEVTDATLATCDYGTPFTAIVGGVGERSNFFGAQFHPERSGAAGARLLKNFLEL</sequence>
<feature type="active site" evidence="12 13">
    <location>
        <position position="197"/>
    </location>
</feature>
<evidence type="ECO:0000256" key="3">
    <source>
        <dbReference type="ARBA" id="ARBA00011152"/>
    </source>
</evidence>
<dbReference type="GO" id="GO:0004359">
    <property type="term" value="F:glutaminase activity"/>
    <property type="evidence" value="ECO:0007669"/>
    <property type="project" value="UniProtKB-EC"/>
</dbReference>
<comment type="catalytic activity">
    <reaction evidence="11 12">
        <text>L-glutamine + H2O = L-glutamate + NH4(+)</text>
        <dbReference type="Rhea" id="RHEA:15889"/>
        <dbReference type="ChEBI" id="CHEBI:15377"/>
        <dbReference type="ChEBI" id="CHEBI:28938"/>
        <dbReference type="ChEBI" id="CHEBI:29985"/>
        <dbReference type="ChEBI" id="CHEBI:58359"/>
        <dbReference type="EC" id="3.5.1.2"/>
    </reaction>
</comment>
<evidence type="ECO:0000259" key="14">
    <source>
        <dbReference type="Pfam" id="PF00117"/>
    </source>
</evidence>
<dbReference type="InterPro" id="IPR017926">
    <property type="entry name" value="GATASE"/>
</dbReference>
<dbReference type="PIRSF" id="PIRSF000495">
    <property type="entry name" value="Amidotransf_hisH"/>
    <property type="match status" value="1"/>
</dbReference>
<evidence type="ECO:0000313" key="16">
    <source>
        <dbReference type="Proteomes" id="UP000515442"/>
    </source>
</evidence>
<dbReference type="GO" id="GO:0000107">
    <property type="term" value="F:imidazoleglycerol-phosphate synthase activity"/>
    <property type="evidence" value="ECO:0007669"/>
    <property type="project" value="UniProtKB-UniRule"/>
</dbReference>
<evidence type="ECO:0000256" key="8">
    <source>
        <dbReference type="ARBA" id="ARBA00023102"/>
    </source>
</evidence>
<evidence type="ECO:0000256" key="12">
    <source>
        <dbReference type="HAMAP-Rule" id="MF_00278"/>
    </source>
</evidence>
<feature type="domain" description="Glutamine amidotransferase" evidence="14">
    <location>
        <begin position="10"/>
        <end position="211"/>
    </location>
</feature>
<keyword evidence="4 12" id="KW-0963">Cytoplasm</keyword>
<organism evidence="15 16">
    <name type="scientific">Aeromonas veronii</name>
    <dbReference type="NCBI Taxonomy" id="654"/>
    <lineage>
        <taxon>Bacteria</taxon>
        <taxon>Pseudomonadati</taxon>
        <taxon>Pseudomonadota</taxon>
        <taxon>Gammaproteobacteria</taxon>
        <taxon>Aeromonadales</taxon>
        <taxon>Aeromonadaceae</taxon>
        <taxon>Aeromonas</taxon>
    </lineage>
</organism>
<evidence type="ECO:0000256" key="11">
    <source>
        <dbReference type="ARBA" id="ARBA00049534"/>
    </source>
</evidence>
<keyword evidence="9 12" id="KW-0456">Lyase</keyword>
<comment type="subunit">
    <text evidence="3 12">Heterodimer of HisH and HisF.</text>
</comment>
<comment type="subcellular location">
    <subcellularLocation>
        <location evidence="1 12">Cytoplasm</location>
    </subcellularLocation>
</comment>
<dbReference type="AlphaFoldDB" id="A0A6S5C9R5"/>
<name>A0A6S5C9R5_AERVE</name>